<dbReference type="PRINTS" id="PR00107">
    <property type="entry name" value="PHOSPHOCPHPR"/>
</dbReference>
<dbReference type="PROSITE" id="PS00372">
    <property type="entry name" value="PTS_EIIA_TYPE_2_HIS"/>
    <property type="match status" value="1"/>
</dbReference>
<keyword evidence="18" id="KW-1185">Reference proteome</keyword>
<dbReference type="PROSITE" id="PS51350">
    <property type="entry name" value="PTS_HPR_DOM"/>
    <property type="match status" value="1"/>
</dbReference>
<keyword evidence="8" id="KW-0597">Phosphoprotein</keyword>
<proteinExistence type="inferred from homology"/>
<evidence type="ECO:0000313" key="17">
    <source>
        <dbReference type="EMBL" id="GGB47477.1"/>
    </source>
</evidence>
<dbReference type="InterPro" id="IPR008279">
    <property type="entry name" value="PEP-util_enz_mobile_dom"/>
</dbReference>
<dbReference type="Proteomes" id="UP000646152">
    <property type="component" value="Unassembled WGS sequence"/>
</dbReference>
<dbReference type="SUPFAM" id="SSF47831">
    <property type="entry name" value="Enzyme I of the PEP:sugar phosphotransferase system HPr-binding (sub)domain"/>
    <property type="match status" value="1"/>
</dbReference>
<dbReference type="InterPro" id="IPR002178">
    <property type="entry name" value="PTS_EIIA_type-2_dom"/>
</dbReference>
<dbReference type="InterPro" id="IPR016152">
    <property type="entry name" value="PTrfase/Anion_transptr"/>
</dbReference>
<dbReference type="InterPro" id="IPR000032">
    <property type="entry name" value="HPr-like"/>
</dbReference>
<keyword evidence="10" id="KW-0808">Transferase</keyword>
<dbReference type="EMBL" id="BMKE01000016">
    <property type="protein sequence ID" value="GGB47477.1"/>
    <property type="molecule type" value="Genomic_DNA"/>
</dbReference>
<dbReference type="InterPro" id="IPR006318">
    <property type="entry name" value="PTS_EI-like"/>
</dbReference>
<dbReference type="InterPro" id="IPR008731">
    <property type="entry name" value="PTS_EIN"/>
</dbReference>
<evidence type="ECO:0000256" key="12">
    <source>
        <dbReference type="ARBA" id="ARBA00022723"/>
    </source>
</evidence>
<dbReference type="Gene3D" id="3.20.20.60">
    <property type="entry name" value="Phosphoenolpyruvate-binding domains"/>
    <property type="match status" value="1"/>
</dbReference>
<dbReference type="CDD" id="cd00367">
    <property type="entry name" value="PTS-HPr_like"/>
    <property type="match status" value="1"/>
</dbReference>
<evidence type="ECO:0000256" key="13">
    <source>
        <dbReference type="ARBA" id="ARBA00022777"/>
    </source>
</evidence>
<dbReference type="Pfam" id="PF00359">
    <property type="entry name" value="PTS_EIIA_2"/>
    <property type="match status" value="1"/>
</dbReference>
<evidence type="ECO:0000256" key="9">
    <source>
        <dbReference type="ARBA" id="ARBA00022597"/>
    </source>
</evidence>
<evidence type="ECO:0000256" key="7">
    <source>
        <dbReference type="ARBA" id="ARBA00022490"/>
    </source>
</evidence>
<evidence type="ECO:0000259" key="15">
    <source>
        <dbReference type="PROSITE" id="PS51094"/>
    </source>
</evidence>
<dbReference type="InterPro" id="IPR050499">
    <property type="entry name" value="PEP-utilizing_PTS_enzyme"/>
</dbReference>
<evidence type="ECO:0000256" key="3">
    <source>
        <dbReference type="ARBA" id="ARBA00004496"/>
    </source>
</evidence>
<gene>
    <name evidence="17" type="primary">fruI</name>
    <name evidence="17" type="ORF">GCM10011502_21020</name>
</gene>
<keyword evidence="13" id="KW-0418">Kinase</keyword>
<keyword evidence="7" id="KW-0963">Cytoplasm</keyword>
<dbReference type="PROSITE" id="PS00369">
    <property type="entry name" value="PTS_HPR_HIS"/>
    <property type="match status" value="1"/>
</dbReference>
<evidence type="ECO:0000256" key="6">
    <source>
        <dbReference type="ARBA" id="ARBA00022448"/>
    </source>
</evidence>
<dbReference type="InterPro" id="IPR000121">
    <property type="entry name" value="PEP_util_C"/>
</dbReference>
<evidence type="ECO:0000256" key="5">
    <source>
        <dbReference type="ARBA" id="ARBA00012232"/>
    </source>
</evidence>
<comment type="catalytic activity">
    <reaction evidence="1">
        <text>L-histidyl-[protein] + phosphoenolpyruvate = N(pros)-phospho-L-histidyl-[protein] + pyruvate</text>
        <dbReference type="Rhea" id="RHEA:23880"/>
        <dbReference type="Rhea" id="RHEA-COMP:9745"/>
        <dbReference type="Rhea" id="RHEA-COMP:9746"/>
        <dbReference type="ChEBI" id="CHEBI:15361"/>
        <dbReference type="ChEBI" id="CHEBI:29979"/>
        <dbReference type="ChEBI" id="CHEBI:58702"/>
        <dbReference type="ChEBI" id="CHEBI:64837"/>
        <dbReference type="EC" id="2.7.3.9"/>
    </reaction>
</comment>
<evidence type="ECO:0000313" key="18">
    <source>
        <dbReference type="Proteomes" id="UP000646152"/>
    </source>
</evidence>
<dbReference type="InterPro" id="IPR023151">
    <property type="entry name" value="PEP_util_CS"/>
</dbReference>
<dbReference type="InterPro" id="IPR035895">
    <property type="entry name" value="HPr-like_sf"/>
</dbReference>
<dbReference type="PANTHER" id="PTHR46244:SF6">
    <property type="entry name" value="PHOSPHOENOLPYRUVATE-PROTEIN PHOSPHOTRANSFERASE"/>
    <property type="match status" value="1"/>
</dbReference>
<sequence length="974" mass="103905">MFTLSLSDIKTGVTYSDKTSVIQALATWLQQDGHVAPGYGDCLLAREAQASTYLGQGVAIPHGIRDGRKLIKHTGIKVMHIPAGVAWGNGHIVYLALGIAADSDTHLGLLQQLARRLQKGGLLEQIMACDNPAAVLALLQAPPEPTVVPQHLPIPIPLTRAHLALQITSSSLAQLVTQAADLLGLEGREKAAFQQSSPLHIGQGWWLCQAEASYPDAAMLTLKTAPDTSQASSVVGLLALQVNGQEHKALLDRLGHWLAAGKGAELAGKASPEEFWAALAQGPESRRTYSEKTLQVYNEHGLHARPSAMLVHTAKSFIADIEVRNLTLDGPWVSAKNLMQIITLGASAGHELVFRANGPDAEQALAALAHSMNENLGESSLAISSESEPTALAASPVLAANISANTRFTGVTASPGLAVGPIFVDLPLEFDYPKQACDAEAELQALSHALTRSRADLAVTETRVTDPYAKELMAMHRELLADTSLTLGVQCRIQRGQSAAAAWWSEIDTLTRQQAANKDALLADRAMDIRDVGHRVMALLCHRQQPQPPSHPYIWVAEEISPSQLVNLDTRQLLGWVSVGGGASSHSAILAAALGIPALVAVDESVLTVPSGTTAILDGATATLCLAPEASLLDQARGWQQQDQQARDKAWEQRHQAATTRDGHLVEVGANVADTREAADVVAVGADGIGLLRTEFAFMARRQLPDVAEQQAMYQTALDALVGRPLVARTLDIGGDKPLLYYPRADEDNPALGVRGIRLCRQQPQWLENQLRALLLAAGKRPLRILLPMVTDIAEWRWAKALFDSIQDEIQAPDVQLGMMVEVPAVALNAEVFAAEVDFFSIGTNDLAQYTLAIDRGNGALAALADGLNPAILKLIKMTVTAAHQQGKWVGLCGELGADPVAVPLLLGLGLDELSVSLKQVALVKSHVRQWRLSDCRALAEQALMATDAAAVRALVMQAKNGVAIAQGEQAGSH</sequence>
<evidence type="ECO:0000256" key="14">
    <source>
        <dbReference type="ARBA" id="ARBA00022842"/>
    </source>
</evidence>
<organism evidence="17 18">
    <name type="scientific">Oceanisphaera marina</name>
    <dbReference type="NCBI Taxonomy" id="2017550"/>
    <lineage>
        <taxon>Bacteria</taxon>
        <taxon>Pseudomonadati</taxon>
        <taxon>Pseudomonadota</taxon>
        <taxon>Gammaproteobacteria</taxon>
        <taxon>Aeromonadales</taxon>
        <taxon>Aeromonadaceae</taxon>
        <taxon>Oceanisphaera</taxon>
    </lineage>
</organism>
<dbReference type="Gene3D" id="3.40.930.10">
    <property type="entry name" value="Mannitol-specific EII, Chain A"/>
    <property type="match status" value="1"/>
</dbReference>
<dbReference type="PRINTS" id="PR01736">
    <property type="entry name" value="PHPHTRNFRASE"/>
</dbReference>
<dbReference type="NCBIfam" id="NF008319">
    <property type="entry name" value="PRK11109.1"/>
    <property type="match status" value="1"/>
</dbReference>
<dbReference type="Gene3D" id="1.10.274.10">
    <property type="entry name" value="PtsI, HPr-binding domain"/>
    <property type="match status" value="1"/>
</dbReference>
<dbReference type="NCBIfam" id="TIGR01417">
    <property type="entry name" value="PTS_I_fam"/>
    <property type="match status" value="1"/>
</dbReference>
<evidence type="ECO:0000256" key="11">
    <source>
        <dbReference type="ARBA" id="ARBA00022683"/>
    </source>
</evidence>
<evidence type="ECO:0000259" key="16">
    <source>
        <dbReference type="PROSITE" id="PS51350"/>
    </source>
</evidence>
<keyword evidence="9" id="KW-0762">Sugar transport</keyword>
<dbReference type="PROSITE" id="PS51094">
    <property type="entry name" value="PTS_EIIA_TYPE_2"/>
    <property type="match status" value="1"/>
</dbReference>
<keyword evidence="12" id="KW-0479">Metal-binding</keyword>
<dbReference type="CDD" id="cd00211">
    <property type="entry name" value="PTS_IIA_fru"/>
    <property type="match status" value="1"/>
</dbReference>
<dbReference type="InterPro" id="IPR036618">
    <property type="entry name" value="PtsI_HPr-bd_sf"/>
</dbReference>
<dbReference type="InterPro" id="IPR015813">
    <property type="entry name" value="Pyrv/PenolPyrv_kinase-like_dom"/>
</dbReference>
<dbReference type="NCBIfam" id="TIGR01003">
    <property type="entry name" value="PTS_HPr_family"/>
    <property type="match status" value="1"/>
</dbReference>
<comment type="subcellular location">
    <subcellularLocation>
        <location evidence="3">Cytoplasm</location>
    </subcellularLocation>
</comment>
<dbReference type="Pfam" id="PF00391">
    <property type="entry name" value="PEP-utilizers"/>
    <property type="match status" value="1"/>
</dbReference>
<evidence type="ECO:0000256" key="2">
    <source>
        <dbReference type="ARBA" id="ARBA00001946"/>
    </source>
</evidence>
<dbReference type="RefSeq" id="WP_188630076.1">
    <property type="nucleotide sequence ID" value="NZ_BMKE01000016.1"/>
</dbReference>
<feature type="domain" description="PTS EIIA type-2" evidence="15">
    <location>
        <begin position="2"/>
        <end position="142"/>
    </location>
</feature>
<dbReference type="Pfam" id="PF00381">
    <property type="entry name" value="PTS-HPr"/>
    <property type="match status" value="1"/>
</dbReference>
<dbReference type="SUPFAM" id="SSF55594">
    <property type="entry name" value="HPr-like"/>
    <property type="match status" value="1"/>
</dbReference>
<keyword evidence="11" id="KW-0598">Phosphotransferase system</keyword>
<dbReference type="PANTHER" id="PTHR46244">
    <property type="entry name" value="PHOSPHOENOLPYRUVATE-PROTEIN PHOSPHOTRANSFERASE"/>
    <property type="match status" value="1"/>
</dbReference>
<comment type="caution">
    <text evidence="17">The sequence shown here is derived from an EMBL/GenBank/DDBJ whole genome shotgun (WGS) entry which is preliminary data.</text>
</comment>
<dbReference type="InterPro" id="IPR040442">
    <property type="entry name" value="Pyrv_kinase-like_dom_sf"/>
</dbReference>
<comment type="cofactor">
    <cofactor evidence="2">
        <name>Mg(2+)</name>
        <dbReference type="ChEBI" id="CHEBI:18420"/>
    </cofactor>
</comment>
<dbReference type="EC" id="2.7.3.9" evidence="5"/>
<accession>A0ABQ1IN58</accession>
<comment type="similarity">
    <text evidence="4">Belongs to the PEP-utilizing enzyme family.</text>
</comment>
<dbReference type="Gene3D" id="3.30.1340.10">
    <property type="entry name" value="HPr-like"/>
    <property type="match status" value="1"/>
</dbReference>
<dbReference type="InterPro" id="IPR001020">
    <property type="entry name" value="PTS_HPr_His_P_site"/>
</dbReference>
<dbReference type="SUPFAM" id="SSF51621">
    <property type="entry name" value="Phosphoenolpyruvate/pyruvate domain"/>
    <property type="match status" value="1"/>
</dbReference>
<reference evidence="18" key="1">
    <citation type="journal article" date="2019" name="Int. J. Syst. Evol. Microbiol.">
        <title>The Global Catalogue of Microorganisms (GCM) 10K type strain sequencing project: providing services to taxonomists for standard genome sequencing and annotation.</title>
        <authorList>
            <consortium name="The Broad Institute Genomics Platform"/>
            <consortium name="The Broad Institute Genome Sequencing Center for Infectious Disease"/>
            <person name="Wu L."/>
            <person name="Ma J."/>
        </authorList>
    </citation>
    <scope>NUCLEOTIDE SEQUENCE [LARGE SCALE GENOMIC DNA]</scope>
    <source>
        <strain evidence="18">CGMCC 1.15923</strain>
    </source>
</reference>
<evidence type="ECO:0000256" key="10">
    <source>
        <dbReference type="ARBA" id="ARBA00022679"/>
    </source>
</evidence>
<evidence type="ECO:0000256" key="4">
    <source>
        <dbReference type="ARBA" id="ARBA00007837"/>
    </source>
</evidence>
<dbReference type="SUPFAM" id="SSF52009">
    <property type="entry name" value="Phosphohistidine domain"/>
    <property type="match status" value="1"/>
</dbReference>
<keyword evidence="14" id="KW-0460">Magnesium</keyword>
<dbReference type="Gene3D" id="3.50.30.10">
    <property type="entry name" value="Phosphohistidine domain"/>
    <property type="match status" value="1"/>
</dbReference>
<feature type="domain" description="HPr" evidence="16">
    <location>
        <begin position="289"/>
        <end position="379"/>
    </location>
</feature>
<dbReference type="PROSITE" id="PS00742">
    <property type="entry name" value="PEP_ENZYMES_2"/>
    <property type="match status" value="1"/>
</dbReference>
<evidence type="ECO:0000256" key="1">
    <source>
        <dbReference type="ARBA" id="ARBA00000683"/>
    </source>
</evidence>
<evidence type="ECO:0000256" key="8">
    <source>
        <dbReference type="ARBA" id="ARBA00022553"/>
    </source>
</evidence>
<dbReference type="InterPro" id="IPR036637">
    <property type="entry name" value="Phosphohistidine_dom_sf"/>
</dbReference>
<dbReference type="Pfam" id="PF05524">
    <property type="entry name" value="PEP-utilisers_N"/>
    <property type="match status" value="1"/>
</dbReference>
<dbReference type="SUPFAM" id="SSF55804">
    <property type="entry name" value="Phoshotransferase/anion transport protein"/>
    <property type="match status" value="1"/>
</dbReference>
<protein>
    <recommendedName>
        <fullName evidence="5">phosphoenolpyruvate--protein phosphotransferase</fullName>
        <ecNumber evidence="5">2.7.3.9</ecNumber>
    </recommendedName>
</protein>
<keyword evidence="6" id="KW-0813">Transport</keyword>
<dbReference type="Pfam" id="PF02896">
    <property type="entry name" value="PEP-utilizers_C"/>
    <property type="match status" value="1"/>
</dbReference>
<name>A0ABQ1IN58_9GAMM</name>